<reference evidence="2" key="1">
    <citation type="submission" date="2017-06" db="EMBL/GenBank/DDBJ databases">
        <authorList>
            <person name="Varghese N."/>
            <person name="Submissions S."/>
        </authorList>
    </citation>
    <scope>NUCLEOTIDE SEQUENCE [LARGE SCALE GENOMIC DNA]</scope>
    <source>
        <strain evidence="2">DSM 22348</strain>
    </source>
</reference>
<accession>A0A239HZ61</accession>
<keyword evidence="2" id="KW-1185">Reference proteome</keyword>
<proteinExistence type="predicted"/>
<organism evidence="1 2">
    <name type="scientific">Pseudomonas japonica</name>
    <dbReference type="NCBI Taxonomy" id="256466"/>
    <lineage>
        <taxon>Bacteria</taxon>
        <taxon>Pseudomonadati</taxon>
        <taxon>Pseudomonadota</taxon>
        <taxon>Gammaproteobacteria</taxon>
        <taxon>Pseudomonadales</taxon>
        <taxon>Pseudomonadaceae</taxon>
        <taxon>Pseudomonas</taxon>
    </lineage>
</organism>
<dbReference type="AlphaFoldDB" id="A0A239HZ61"/>
<dbReference type="EMBL" id="FZOL01000017">
    <property type="protein sequence ID" value="SNS86521.1"/>
    <property type="molecule type" value="Genomic_DNA"/>
</dbReference>
<protein>
    <submittedName>
        <fullName evidence="1">Uncharacterized protein</fullName>
    </submittedName>
</protein>
<dbReference type="Proteomes" id="UP000198407">
    <property type="component" value="Unassembled WGS sequence"/>
</dbReference>
<sequence>MASLDSKVSKEDRILKQLEAKEITAQEAALLLYGGQE</sequence>
<evidence type="ECO:0000313" key="2">
    <source>
        <dbReference type="Proteomes" id="UP000198407"/>
    </source>
</evidence>
<gene>
    <name evidence="1" type="ORF">SAMN05444352_11717</name>
</gene>
<name>A0A239HZ61_9PSED</name>
<evidence type="ECO:0000313" key="1">
    <source>
        <dbReference type="EMBL" id="SNS86521.1"/>
    </source>
</evidence>